<sequence>MSQHVTEIVYIPFKVGLDLESGDAAKLLDEVLSLLAKHKGTTSINWGRQIETPNVVQMVIGWNSVDDHKAFEQIPEFEPFIQNLSKCIAAPLTIILVKLPSIEPGANNPLLAPVTECINAFFPPEQSESEYASSFQRFRDEALEIPDMKATALIGGWSIETHQHENLGEGVDGKLFTAFVGWPSVEAHLNFRKTEAFPKITGHLRAGAKAVKVWHVAFKQYK</sequence>
<dbReference type="EMBL" id="ML977310">
    <property type="protein sequence ID" value="KAF2122921.1"/>
    <property type="molecule type" value="Genomic_DNA"/>
</dbReference>
<proteinExistence type="predicted"/>
<name>A0A6A5ZXA0_9PLEO</name>
<reference evidence="1" key="1">
    <citation type="journal article" date="2020" name="Stud. Mycol.">
        <title>101 Dothideomycetes genomes: a test case for predicting lifestyles and emergence of pathogens.</title>
        <authorList>
            <person name="Haridas S."/>
            <person name="Albert R."/>
            <person name="Binder M."/>
            <person name="Bloem J."/>
            <person name="Labutti K."/>
            <person name="Salamov A."/>
            <person name="Andreopoulos B."/>
            <person name="Baker S."/>
            <person name="Barry K."/>
            <person name="Bills G."/>
            <person name="Bluhm B."/>
            <person name="Cannon C."/>
            <person name="Castanera R."/>
            <person name="Culley D."/>
            <person name="Daum C."/>
            <person name="Ezra D."/>
            <person name="Gonzalez J."/>
            <person name="Henrissat B."/>
            <person name="Kuo A."/>
            <person name="Liang C."/>
            <person name="Lipzen A."/>
            <person name="Lutzoni F."/>
            <person name="Magnuson J."/>
            <person name="Mondo S."/>
            <person name="Nolan M."/>
            <person name="Ohm R."/>
            <person name="Pangilinan J."/>
            <person name="Park H.-J."/>
            <person name="Ramirez L."/>
            <person name="Alfaro M."/>
            <person name="Sun H."/>
            <person name="Tritt A."/>
            <person name="Yoshinaga Y."/>
            <person name="Zwiers L.-H."/>
            <person name="Turgeon B."/>
            <person name="Goodwin S."/>
            <person name="Spatafora J."/>
            <person name="Crous P."/>
            <person name="Grigoriev I."/>
        </authorList>
    </citation>
    <scope>NUCLEOTIDE SEQUENCE</scope>
    <source>
        <strain evidence="1">CBS 627.86</strain>
    </source>
</reference>
<dbReference type="SUPFAM" id="SSF54909">
    <property type="entry name" value="Dimeric alpha+beta barrel"/>
    <property type="match status" value="1"/>
</dbReference>
<dbReference type="AlphaFoldDB" id="A0A6A5ZXA0"/>
<dbReference type="OrthoDB" id="3830579at2759"/>
<dbReference type="InterPro" id="IPR011008">
    <property type="entry name" value="Dimeric_a/b-barrel"/>
</dbReference>
<gene>
    <name evidence="1" type="ORF">BDV96DRAFT_510628</name>
</gene>
<organism evidence="1 2">
    <name type="scientific">Lophiotrema nucula</name>
    <dbReference type="NCBI Taxonomy" id="690887"/>
    <lineage>
        <taxon>Eukaryota</taxon>
        <taxon>Fungi</taxon>
        <taxon>Dikarya</taxon>
        <taxon>Ascomycota</taxon>
        <taxon>Pezizomycotina</taxon>
        <taxon>Dothideomycetes</taxon>
        <taxon>Pleosporomycetidae</taxon>
        <taxon>Pleosporales</taxon>
        <taxon>Lophiotremataceae</taxon>
        <taxon>Lophiotrema</taxon>
    </lineage>
</organism>
<evidence type="ECO:0000313" key="1">
    <source>
        <dbReference type="EMBL" id="KAF2122921.1"/>
    </source>
</evidence>
<accession>A0A6A5ZXA0</accession>
<protein>
    <recommendedName>
        <fullName evidence="3">ABM domain-containing protein</fullName>
    </recommendedName>
</protein>
<evidence type="ECO:0000313" key="2">
    <source>
        <dbReference type="Proteomes" id="UP000799770"/>
    </source>
</evidence>
<dbReference type="Proteomes" id="UP000799770">
    <property type="component" value="Unassembled WGS sequence"/>
</dbReference>
<dbReference type="Gene3D" id="3.30.70.100">
    <property type="match status" value="2"/>
</dbReference>
<evidence type="ECO:0008006" key="3">
    <source>
        <dbReference type="Google" id="ProtNLM"/>
    </source>
</evidence>
<keyword evidence="2" id="KW-1185">Reference proteome</keyword>